<dbReference type="Proteomes" id="UP000310158">
    <property type="component" value="Unassembled WGS sequence"/>
</dbReference>
<proteinExistence type="predicted"/>
<evidence type="ECO:0000313" key="2">
    <source>
        <dbReference type="EMBL" id="THH14620.1"/>
    </source>
</evidence>
<feature type="compositionally biased region" description="Low complexity" evidence="1">
    <location>
        <begin position="324"/>
        <end position="344"/>
    </location>
</feature>
<feature type="compositionally biased region" description="Pro residues" evidence="1">
    <location>
        <begin position="148"/>
        <end position="161"/>
    </location>
</feature>
<dbReference type="OrthoDB" id="2921613at2759"/>
<dbReference type="EMBL" id="SGPL01000262">
    <property type="protein sequence ID" value="THH14620.1"/>
    <property type="molecule type" value="Genomic_DNA"/>
</dbReference>
<comment type="caution">
    <text evidence="2">The sequence shown here is derived from an EMBL/GenBank/DDBJ whole genome shotgun (WGS) entry which is preliminary data.</text>
</comment>
<feature type="region of interest" description="Disordered" evidence="1">
    <location>
        <begin position="1"/>
        <end position="111"/>
    </location>
</feature>
<feature type="region of interest" description="Disordered" evidence="1">
    <location>
        <begin position="305"/>
        <end position="354"/>
    </location>
</feature>
<gene>
    <name evidence="2" type="ORF">EW146_g5743</name>
</gene>
<evidence type="ECO:0000313" key="3">
    <source>
        <dbReference type="Proteomes" id="UP000310158"/>
    </source>
</evidence>
<name>A0A4S4LWB2_9AGAM</name>
<evidence type="ECO:0000256" key="1">
    <source>
        <dbReference type="SAM" id="MobiDB-lite"/>
    </source>
</evidence>
<protein>
    <submittedName>
        <fullName evidence="2">Uncharacterized protein</fullName>
    </submittedName>
</protein>
<feature type="region of interest" description="Disordered" evidence="1">
    <location>
        <begin position="138"/>
        <end position="162"/>
    </location>
</feature>
<feature type="compositionally biased region" description="Basic and acidic residues" evidence="1">
    <location>
        <begin position="68"/>
        <end position="80"/>
    </location>
</feature>
<reference evidence="2 3" key="1">
    <citation type="submission" date="2019-02" db="EMBL/GenBank/DDBJ databases">
        <title>Genome sequencing of the rare red list fungi Bondarzewia mesenterica.</title>
        <authorList>
            <person name="Buettner E."/>
            <person name="Kellner H."/>
        </authorList>
    </citation>
    <scope>NUCLEOTIDE SEQUENCE [LARGE SCALE GENOMIC DNA]</scope>
    <source>
        <strain evidence="2 3">DSM 108281</strain>
    </source>
</reference>
<keyword evidence="3" id="KW-1185">Reference proteome</keyword>
<feature type="compositionally biased region" description="Polar residues" evidence="1">
    <location>
        <begin position="15"/>
        <end position="26"/>
    </location>
</feature>
<organism evidence="2 3">
    <name type="scientific">Bondarzewia mesenterica</name>
    <dbReference type="NCBI Taxonomy" id="1095465"/>
    <lineage>
        <taxon>Eukaryota</taxon>
        <taxon>Fungi</taxon>
        <taxon>Dikarya</taxon>
        <taxon>Basidiomycota</taxon>
        <taxon>Agaricomycotina</taxon>
        <taxon>Agaricomycetes</taxon>
        <taxon>Russulales</taxon>
        <taxon>Bondarzewiaceae</taxon>
        <taxon>Bondarzewia</taxon>
    </lineage>
</organism>
<accession>A0A4S4LWB2</accession>
<feature type="region of interest" description="Disordered" evidence="1">
    <location>
        <begin position="217"/>
        <end position="253"/>
    </location>
</feature>
<feature type="compositionally biased region" description="Acidic residues" evidence="1">
    <location>
        <begin position="86"/>
        <end position="111"/>
    </location>
</feature>
<sequence length="519" mass="57860">MDYDRRKPAGENASKARQSLVKSFFTTPPKPAPTLDCDEMQTPPRSPSRMGFYDDAAPPRVLRRSKRMSKEDLLRVKESCTKSSDADDAELSPIEEGDSDSSDEWSTEDDSFSSNPFYSAFPSPVTAVVSPIPQHLESTDYETSGYRPPYPVPQSETPPPAVFSTPRPARPLLSHHGHSRSALQHLKWVWNIRYEEWMHYHLQLEHAQAGAYDGIVDAAIPEPPSSRSRSPSPTKSDPGFKEKETGELNPKIFPRTGDIAMLHDHEAAMMDRSFCHFPLYTIHKVLFVYNMDICTARSGTEHDSAQDISCEEELDTSGQCPSGSTSATDDTLVDDSSSSAISPSPSSPPKKCLSKDQRIGIGASIDQRPVFGEKKGDWECNWQDRWEVLTELVNLQLKEEASNTVKTSENTKSATVTTYIGLPVVARPAEDVCLTKRREEIKRPVSPATRLFYSGSEPGADADWDDDDEEIYGQIMVNPMFAKAGEEQRNQNFLIRDFQKEIGVGSCVRQRWSALESAG</sequence>
<dbReference type="AlphaFoldDB" id="A0A4S4LWB2"/>